<dbReference type="InterPro" id="IPR003961">
    <property type="entry name" value="FN3_dom"/>
</dbReference>
<dbReference type="PROSITE" id="PS50853">
    <property type="entry name" value="FN3"/>
    <property type="match status" value="1"/>
</dbReference>
<dbReference type="InterPro" id="IPR036179">
    <property type="entry name" value="Ig-like_dom_sf"/>
</dbReference>
<dbReference type="CDD" id="cd00063">
    <property type="entry name" value="FN3"/>
    <property type="match status" value="1"/>
</dbReference>
<sequence>MSSSSSGLAPSSYFLSSCCLCLLAFFLVPATGSPSNVAQCCRRHNIPEACVDALCNPSRPPSDINVYGVFEKPHNCQVYLPRISQCLTDGRNHTHCCLTEAKDKDENSCIQICEGRSRFNDSSWTKYQTCLALNLPSMLNCFVRGYETIPSRPHSLRVSIEDAETVQVAWAQPLVNPRLAAQYIVRLKETEGHRVHERITSGTHITIGGLLSDTRYKVEVYSVTSDGKHRSLGSDIHMFQTPGQPPKVSAYRPEVRVPRREKTAIIACIAATSGSKSSVPTIQWVKKTGKKMEPVSNPRYNITMYSSGYRRPKEYVATIDIGRVSMEDAGHYRCIATNEFGSASADIVLLVHAHPLPFAHPPDSPLACCKRLQVKDECLPMCGAPQEKRAPKKNKERRPPFHNCSNDVGKVLQCAMNYHVDDGACCLRRGVPRICMYLCDNTDVKQSFTPYPCLQHMDEIEQCRVDGERKRPMAVGNLKADPENHSKENVVHWSTSDKADSYHVYFRPGPSEPWTVRTVDGTSRKIAQTNKEIAVVAANAYGSSFPVYIKQVNGRWKKL</sequence>
<dbReference type="Pfam" id="PF07679">
    <property type="entry name" value="I-set"/>
    <property type="match status" value="1"/>
</dbReference>
<keyword evidence="1" id="KW-0677">Repeat</keyword>
<dbReference type="InterPro" id="IPR007110">
    <property type="entry name" value="Ig-like_dom"/>
</dbReference>
<dbReference type="InterPro" id="IPR003599">
    <property type="entry name" value="Ig_sub"/>
</dbReference>
<dbReference type="InterPro" id="IPR013783">
    <property type="entry name" value="Ig-like_fold"/>
</dbReference>
<protein>
    <submittedName>
        <fullName evidence="6">Fibronectin type-III domain-containing protein</fullName>
    </submittedName>
</protein>
<dbReference type="AlphaFoldDB" id="A0A1I7YWJ6"/>
<dbReference type="SMART" id="SM00060">
    <property type="entry name" value="FN3"/>
    <property type="match status" value="1"/>
</dbReference>
<proteinExistence type="predicted"/>
<dbReference type="Proteomes" id="UP000095287">
    <property type="component" value="Unplaced"/>
</dbReference>
<dbReference type="PANTHER" id="PTHR13817">
    <property type="entry name" value="TITIN"/>
    <property type="match status" value="1"/>
</dbReference>
<dbReference type="SMART" id="SM00409">
    <property type="entry name" value="IG"/>
    <property type="match status" value="1"/>
</dbReference>
<dbReference type="WBParaSite" id="L893_g2024.t1">
    <property type="protein sequence ID" value="L893_g2024.t1"/>
    <property type="gene ID" value="L893_g2024"/>
</dbReference>
<dbReference type="InterPro" id="IPR013098">
    <property type="entry name" value="Ig_I-set"/>
</dbReference>
<keyword evidence="2" id="KW-0732">Signal</keyword>
<feature type="signal peptide" evidence="2">
    <location>
        <begin position="1"/>
        <end position="32"/>
    </location>
</feature>
<evidence type="ECO:0000313" key="5">
    <source>
        <dbReference type="Proteomes" id="UP000095287"/>
    </source>
</evidence>
<dbReference type="PROSITE" id="PS50835">
    <property type="entry name" value="IG_LIKE"/>
    <property type="match status" value="1"/>
</dbReference>
<evidence type="ECO:0000256" key="1">
    <source>
        <dbReference type="ARBA" id="ARBA00022737"/>
    </source>
</evidence>
<feature type="chain" id="PRO_5009312675" evidence="2">
    <location>
        <begin position="33"/>
        <end position="559"/>
    </location>
</feature>
<reference evidence="6" key="1">
    <citation type="submission" date="2016-11" db="UniProtKB">
        <authorList>
            <consortium name="WormBaseParasite"/>
        </authorList>
    </citation>
    <scope>IDENTIFICATION</scope>
</reference>
<accession>A0A1I7YWJ6</accession>
<feature type="domain" description="Ig-like" evidence="3">
    <location>
        <begin position="246"/>
        <end position="348"/>
    </location>
</feature>
<dbReference type="SMART" id="SM00408">
    <property type="entry name" value="IGc2"/>
    <property type="match status" value="1"/>
</dbReference>
<evidence type="ECO:0000259" key="3">
    <source>
        <dbReference type="PROSITE" id="PS50835"/>
    </source>
</evidence>
<feature type="domain" description="Fibronectin type-III" evidence="4">
    <location>
        <begin position="152"/>
        <end position="244"/>
    </location>
</feature>
<dbReference type="InterPro" id="IPR036116">
    <property type="entry name" value="FN3_sf"/>
</dbReference>
<name>A0A1I7YWJ6_9BILA</name>
<dbReference type="InterPro" id="IPR050964">
    <property type="entry name" value="Striated_Muscle_Regulatory"/>
</dbReference>
<dbReference type="SUPFAM" id="SSF49265">
    <property type="entry name" value="Fibronectin type III"/>
    <property type="match status" value="1"/>
</dbReference>
<evidence type="ECO:0000313" key="6">
    <source>
        <dbReference type="WBParaSite" id="L893_g2024.t1"/>
    </source>
</evidence>
<dbReference type="Gene3D" id="2.60.40.10">
    <property type="entry name" value="Immunoglobulins"/>
    <property type="match status" value="2"/>
</dbReference>
<dbReference type="Pfam" id="PF00041">
    <property type="entry name" value="fn3"/>
    <property type="match status" value="1"/>
</dbReference>
<dbReference type="SUPFAM" id="SSF48726">
    <property type="entry name" value="Immunoglobulin"/>
    <property type="match status" value="1"/>
</dbReference>
<organism evidence="5 6">
    <name type="scientific">Steinernema glaseri</name>
    <dbReference type="NCBI Taxonomy" id="37863"/>
    <lineage>
        <taxon>Eukaryota</taxon>
        <taxon>Metazoa</taxon>
        <taxon>Ecdysozoa</taxon>
        <taxon>Nematoda</taxon>
        <taxon>Chromadorea</taxon>
        <taxon>Rhabditida</taxon>
        <taxon>Tylenchina</taxon>
        <taxon>Panagrolaimomorpha</taxon>
        <taxon>Strongyloidoidea</taxon>
        <taxon>Steinernematidae</taxon>
        <taxon>Steinernema</taxon>
    </lineage>
</organism>
<evidence type="ECO:0000256" key="2">
    <source>
        <dbReference type="SAM" id="SignalP"/>
    </source>
</evidence>
<dbReference type="InterPro" id="IPR002602">
    <property type="entry name" value="DB"/>
</dbReference>
<dbReference type="PANTHER" id="PTHR13817:SF166">
    <property type="entry name" value="NEURONAL IGCAM-RELATED"/>
    <property type="match status" value="1"/>
</dbReference>
<dbReference type="InterPro" id="IPR003598">
    <property type="entry name" value="Ig_sub2"/>
</dbReference>
<dbReference type="Pfam" id="PF01682">
    <property type="entry name" value="DB"/>
    <property type="match status" value="2"/>
</dbReference>
<keyword evidence="5" id="KW-1185">Reference proteome</keyword>
<evidence type="ECO:0000259" key="4">
    <source>
        <dbReference type="PROSITE" id="PS50853"/>
    </source>
</evidence>